<dbReference type="EMBL" id="JAGIKT010000016">
    <property type="protein sequence ID" value="MBP0111291.1"/>
    <property type="molecule type" value="Genomic_DNA"/>
</dbReference>
<reference evidence="1 2" key="1">
    <citation type="submission" date="2021-03" db="EMBL/GenBank/DDBJ databases">
        <title>Genome Sequence of Bradyrhizobium vignae strain ISRA400.</title>
        <authorList>
            <person name="Tisa L.S."/>
            <person name="Svistoonoff S."/>
            <person name="Hocher V."/>
            <person name="Fall S."/>
            <person name="Zaiya A."/>
            <person name="Naing D."/>
            <person name="Niang N."/>
            <person name="Diouf A."/>
            <person name="Dasylva M.C."/>
            <person name="Toure O."/>
            <person name="Gueye M."/>
            <person name="Gully D."/>
            <person name="Tisseyre P."/>
            <person name="Simpson S."/>
            <person name="Morris K."/>
            <person name="Thomas W.K."/>
        </authorList>
    </citation>
    <scope>NUCLEOTIDE SEQUENCE [LARGE SCALE GENOMIC DNA]</scope>
    <source>
        <strain evidence="1 2">ISRA400</strain>
    </source>
</reference>
<comment type="caution">
    <text evidence="1">The sequence shown here is derived from an EMBL/GenBank/DDBJ whole genome shotgun (WGS) entry which is preliminary data.</text>
</comment>
<dbReference type="Proteomes" id="UP000669317">
    <property type="component" value="Unassembled WGS sequence"/>
</dbReference>
<name>A0ABS3ZT36_9BRAD</name>
<protein>
    <submittedName>
        <fullName evidence="1">Uncharacterized protein</fullName>
    </submittedName>
</protein>
<dbReference type="RefSeq" id="WP_209294875.1">
    <property type="nucleotide sequence ID" value="NZ_JAGIKT010000016.1"/>
</dbReference>
<evidence type="ECO:0000313" key="1">
    <source>
        <dbReference type="EMBL" id="MBP0111291.1"/>
    </source>
</evidence>
<gene>
    <name evidence="1" type="ORF">JWS04_09365</name>
</gene>
<evidence type="ECO:0000313" key="2">
    <source>
        <dbReference type="Proteomes" id="UP000669317"/>
    </source>
</evidence>
<accession>A0ABS3ZT36</accession>
<sequence length="312" mass="35484">MKVLEGSFIKIRERTVSFLNPSVRDYLNAYLNDIKLLTIFASVAPRFIWARELWRHVHHDSERFSGENDVALAQAFAGMGETEKFPLRRQSAEPPHHSYPYDLYPSQRIELLLDWAVVADSEAYSQSAIILLNKAEYTAWSDGTKLIDLFLAIRRDEFYKSLIQAKAIIDLLEQVIVGIFRDNYVPSDDLESMCDRIDENRNEFSNDVIAAMREAIVSEIESAYERTAGMDSESTLSDHATILEKLGNRIGLSKVIIEDALLKVEERIGQVRDDTSDAEPPQLTGRRTDEDTFDNTALKNLFAPLADDTSML</sequence>
<keyword evidence="2" id="KW-1185">Reference proteome</keyword>
<proteinExistence type="predicted"/>
<organism evidence="1 2">
    <name type="scientific">Bradyrhizobium vignae</name>
    <dbReference type="NCBI Taxonomy" id="1549949"/>
    <lineage>
        <taxon>Bacteria</taxon>
        <taxon>Pseudomonadati</taxon>
        <taxon>Pseudomonadota</taxon>
        <taxon>Alphaproteobacteria</taxon>
        <taxon>Hyphomicrobiales</taxon>
        <taxon>Nitrobacteraceae</taxon>
        <taxon>Bradyrhizobium</taxon>
    </lineage>
</organism>